<gene>
    <name evidence="8" type="ORF">G3T37_08815</name>
</gene>
<evidence type="ECO:0000256" key="2">
    <source>
        <dbReference type="ARBA" id="ARBA00007977"/>
    </source>
</evidence>
<accession>A0A7C9TR49</accession>
<dbReference type="AlphaFoldDB" id="A0A7C9TR49"/>
<comment type="caution">
    <text evidence="8">The sequence shown here is derived from an EMBL/GenBank/DDBJ whole genome shotgun (WGS) entry which is preliminary data.</text>
</comment>
<organism evidence="8 9">
    <name type="scientific">Galbitalea soli</name>
    <dbReference type="NCBI Taxonomy" id="1268042"/>
    <lineage>
        <taxon>Bacteria</taxon>
        <taxon>Bacillati</taxon>
        <taxon>Actinomycetota</taxon>
        <taxon>Actinomycetes</taxon>
        <taxon>Micrococcales</taxon>
        <taxon>Microbacteriaceae</taxon>
        <taxon>Galbitalea</taxon>
    </lineage>
</organism>
<evidence type="ECO:0000256" key="3">
    <source>
        <dbReference type="ARBA" id="ARBA00022475"/>
    </source>
</evidence>
<name>A0A7C9TR49_9MICO</name>
<dbReference type="PANTHER" id="PTHR30106">
    <property type="entry name" value="INNER MEMBRANE PROTEIN YEIH-RELATED"/>
    <property type="match status" value="1"/>
</dbReference>
<evidence type="ECO:0000313" key="8">
    <source>
        <dbReference type="EMBL" id="NEM91459.1"/>
    </source>
</evidence>
<evidence type="ECO:0000256" key="4">
    <source>
        <dbReference type="ARBA" id="ARBA00022692"/>
    </source>
</evidence>
<proteinExistence type="inferred from homology"/>
<feature type="transmembrane region" description="Helical" evidence="7">
    <location>
        <begin position="88"/>
        <end position="105"/>
    </location>
</feature>
<sequence>MLPGVCVAGAAAALAFGVHQVLPGVPWLTAALVLGVIVGSIPPLRPVLGGVLEPGLDLSARRLLRLGIVVLGLQLSLTDIASLGWPEIIVIVVLVVVSYFFTLLIGRLFRLPGDEPVLIAAGFSICGVSAVGAMSAARASDPRDTATPTALVTLYGTAAIVVLPALAGLLGFDPVQFGHWTGASVHDVGQVVATAQTAGAMALAAAVVVKLTRVLMLAPIVAVTAVQTRRRGVAGGARPPVVPLFIVGFLALVAVRTFIPLPAGVVAVGATVQSVLLAMALFGIGASLRVEQLVRSGGRAVAAGAVSWVVILVLDLGVVAVGRP</sequence>
<feature type="transmembrane region" description="Helical" evidence="7">
    <location>
        <begin position="300"/>
        <end position="321"/>
    </location>
</feature>
<evidence type="ECO:0000256" key="1">
    <source>
        <dbReference type="ARBA" id="ARBA00004651"/>
    </source>
</evidence>
<comment type="similarity">
    <text evidence="2">Belongs to the UPF0324 family.</text>
</comment>
<dbReference type="Pfam" id="PF03601">
    <property type="entry name" value="Cons_hypoth698"/>
    <property type="match status" value="1"/>
</dbReference>
<evidence type="ECO:0000256" key="7">
    <source>
        <dbReference type="SAM" id="Phobius"/>
    </source>
</evidence>
<feature type="transmembrane region" description="Helical" evidence="7">
    <location>
        <begin position="117"/>
        <end position="137"/>
    </location>
</feature>
<keyword evidence="5 7" id="KW-1133">Transmembrane helix</keyword>
<dbReference type="InterPro" id="IPR018383">
    <property type="entry name" value="UPF0324_pro"/>
</dbReference>
<evidence type="ECO:0000256" key="5">
    <source>
        <dbReference type="ARBA" id="ARBA00022989"/>
    </source>
</evidence>
<dbReference type="PANTHER" id="PTHR30106:SF2">
    <property type="entry name" value="UPF0324 INNER MEMBRANE PROTEIN YEIH"/>
    <property type="match status" value="1"/>
</dbReference>
<keyword evidence="3" id="KW-1003">Cell membrane</keyword>
<comment type="subcellular location">
    <subcellularLocation>
        <location evidence="1">Cell membrane</location>
        <topology evidence="1">Multi-pass membrane protein</topology>
    </subcellularLocation>
</comment>
<feature type="transmembrane region" description="Helical" evidence="7">
    <location>
        <begin position="240"/>
        <end position="259"/>
    </location>
</feature>
<dbReference type="EMBL" id="JAAGWZ010000002">
    <property type="protein sequence ID" value="NEM91459.1"/>
    <property type="molecule type" value="Genomic_DNA"/>
</dbReference>
<dbReference type="Proteomes" id="UP000479756">
    <property type="component" value="Unassembled WGS sequence"/>
</dbReference>
<keyword evidence="6 7" id="KW-0472">Membrane</keyword>
<dbReference type="GO" id="GO:0005886">
    <property type="term" value="C:plasma membrane"/>
    <property type="evidence" value="ECO:0007669"/>
    <property type="project" value="UniProtKB-SubCell"/>
</dbReference>
<evidence type="ECO:0000313" key="9">
    <source>
        <dbReference type="Proteomes" id="UP000479756"/>
    </source>
</evidence>
<protein>
    <submittedName>
        <fullName evidence="8">Putative sulfate exporter family transporter</fullName>
    </submittedName>
</protein>
<keyword evidence="9" id="KW-1185">Reference proteome</keyword>
<feature type="transmembrane region" description="Helical" evidence="7">
    <location>
        <begin position="149"/>
        <end position="172"/>
    </location>
</feature>
<reference evidence="8 9" key="1">
    <citation type="journal article" date="2014" name="Int. J. Syst. Evol. Microbiol.">
        <title>Description of Galbitalea soli gen. nov., sp. nov., and Frondihabitans sucicola sp. nov.</title>
        <authorList>
            <person name="Kim S.J."/>
            <person name="Lim J.M."/>
            <person name="Ahn J.H."/>
            <person name="Weon H.Y."/>
            <person name="Hamada M."/>
            <person name="Suzuki K."/>
            <person name="Ahn T.Y."/>
            <person name="Kwon S.W."/>
        </authorList>
    </citation>
    <scope>NUCLEOTIDE SEQUENCE [LARGE SCALE GENOMIC DNA]</scope>
    <source>
        <strain evidence="8 9">NBRC 108727</strain>
    </source>
</reference>
<keyword evidence="4 7" id="KW-0812">Transmembrane</keyword>
<feature type="transmembrane region" description="Helical" evidence="7">
    <location>
        <begin position="265"/>
        <end position="288"/>
    </location>
</feature>
<evidence type="ECO:0000256" key="6">
    <source>
        <dbReference type="ARBA" id="ARBA00023136"/>
    </source>
</evidence>